<dbReference type="CDD" id="cd00637">
    <property type="entry name" value="7tm_classA_rhodopsin-like"/>
    <property type="match status" value="1"/>
</dbReference>
<organism evidence="3 4">
    <name type="scientific">Elysia crispata</name>
    <name type="common">lettuce slug</name>
    <dbReference type="NCBI Taxonomy" id="231223"/>
    <lineage>
        <taxon>Eukaryota</taxon>
        <taxon>Metazoa</taxon>
        <taxon>Spiralia</taxon>
        <taxon>Lophotrochozoa</taxon>
        <taxon>Mollusca</taxon>
        <taxon>Gastropoda</taxon>
        <taxon>Heterobranchia</taxon>
        <taxon>Euthyneura</taxon>
        <taxon>Panpulmonata</taxon>
        <taxon>Sacoglossa</taxon>
        <taxon>Placobranchoidea</taxon>
        <taxon>Plakobranchidae</taxon>
        <taxon>Elysia</taxon>
    </lineage>
</organism>
<name>A0AAE0ZX10_9GAST</name>
<keyword evidence="2" id="KW-0812">Transmembrane</keyword>
<dbReference type="Proteomes" id="UP001283361">
    <property type="component" value="Unassembled WGS sequence"/>
</dbReference>
<feature type="transmembrane region" description="Helical" evidence="2">
    <location>
        <begin position="292"/>
        <end position="318"/>
    </location>
</feature>
<dbReference type="SUPFAM" id="SSF81321">
    <property type="entry name" value="Family A G protein-coupled receptor-like"/>
    <property type="match status" value="1"/>
</dbReference>
<feature type="region of interest" description="Disordered" evidence="1">
    <location>
        <begin position="523"/>
        <end position="543"/>
    </location>
</feature>
<feature type="transmembrane region" description="Helical" evidence="2">
    <location>
        <begin position="228"/>
        <end position="253"/>
    </location>
</feature>
<reference evidence="3" key="1">
    <citation type="journal article" date="2023" name="G3 (Bethesda)">
        <title>A reference genome for the long-term kleptoplast-retaining sea slug Elysia crispata morphotype clarki.</title>
        <authorList>
            <person name="Eastman K.E."/>
            <person name="Pendleton A.L."/>
            <person name="Shaikh M.A."/>
            <person name="Suttiyut T."/>
            <person name="Ogas R."/>
            <person name="Tomko P."/>
            <person name="Gavelis G."/>
            <person name="Widhalm J.R."/>
            <person name="Wisecaver J.H."/>
        </authorList>
    </citation>
    <scope>NUCLEOTIDE SEQUENCE</scope>
    <source>
        <strain evidence="3">ECLA1</strain>
    </source>
</reference>
<keyword evidence="4" id="KW-1185">Reference proteome</keyword>
<feature type="transmembrane region" description="Helical" evidence="2">
    <location>
        <begin position="394"/>
        <end position="414"/>
    </location>
</feature>
<feature type="compositionally biased region" description="Low complexity" evidence="1">
    <location>
        <begin position="644"/>
        <end position="655"/>
    </location>
</feature>
<evidence type="ECO:0000256" key="1">
    <source>
        <dbReference type="SAM" id="MobiDB-lite"/>
    </source>
</evidence>
<dbReference type="Gene3D" id="1.20.1070.10">
    <property type="entry name" value="Rhodopsin 7-helix transmembrane proteins"/>
    <property type="match status" value="1"/>
</dbReference>
<proteinExistence type="predicted"/>
<dbReference type="AlphaFoldDB" id="A0AAE0ZX10"/>
<keyword evidence="2" id="KW-0472">Membrane</keyword>
<feature type="transmembrane region" description="Helical" evidence="2">
    <location>
        <begin position="772"/>
        <end position="792"/>
    </location>
</feature>
<feature type="transmembrane region" description="Helical" evidence="2">
    <location>
        <begin position="265"/>
        <end position="286"/>
    </location>
</feature>
<feature type="compositionally biased region" description="Low complexity" evidence="1">
    <location>
        <begin position="208"/>
        <end position="217"/>
    </location>
</feature>
<feature type="transmembrane region" description="Helical" evidence="2">
    <location>
        <begin position="827"/>
        <end position="848"/>
    </location>
</feature>
<protein>
    <submittedName>
        <fullName evidence="3">Uncharacterized protein</fullName>
    </submittedName>
</protein>
<keyword evidence="2" id="KW-1133">Transmembrane helix</keyword>
<evidence type="ECO:0000313" key="4">
    <source>
        <dbReference type="Proteomes" id="UP001283361"/>
    </source>
</evidence>
<accession>A0AAE0ZX10</accession>
<feature type="compositionally biased region" description="Polar residues" evidence="1">
    <location>
        <begin position="656"/>
        <end position="668"/>
    </location>
</feature>
<evidence type="ECO:0000313" key="3">
    <source>
        <dbReference type="EMBL" id="KAK3777010.1"/>
    </source>
</evidence>
<comment type="caution">
    <text evidence="3">The sequence shown here is derived from an EMBL/GenBank/DDBJ whole genome shotgun (WGS) entry which is preliminary data.</text>
</comment>
<feature type="region of interest" description="Disordered" evidence="1">
    <location>
        <begin position="643"/>
        <end position="670"/>
    </location>
</feature>
<gene>
    <name evidence="3" type="ORF">RRG08_008865</name>
</gene>
<feature type="transmembrane region" description="Helical" evidence="2">
    <location>
        <begin position="345"/>
        <end position="363"/>
    </location>
</feature>
<feature type="region of interest" description="Disordered" evidence="1">
    <location>
        <begin position="198"/>
        <end position="217"/>
    </location>
</feature>
<sequence length="876" mass="97701">MKIYGFDGVLKAAPMRFSSYIVVVCISCVWGSELSPKATLITKNGNKINDHNNDNEYLNIENSNSNYKNVNDVYHQNRGKVTPMLRDVMTPFIDRTNPYRALPKISDKDIQQLCCDHTSSKEKTVNALFDSKPDQPIARNTLKTRRQINIFISTETETKQTVQILKEKRNPSWLLPEEIVEQEVEKLNEQGIQRAIKPLQPANGQPQASADRLSTSPSSSSLARFNRLFSWLGEPTLLAIGILGNALLAVVFLTTPLRLRAVSHTMAAAGICDLLYTAGCLFMYLASRGARILVLPGACQLITFTLILSQVMATWCLFVSHLCRLNAHTKTGYEGRKRRVCKTKFTVITLALLIAAVSVHYLWSMDKVAIGDRVYCAPMREMVNVHIILRKLELVIGILLPMILMAGIDLLLMVKVIVHMLVMRWDQEELEEDVGYLGSSTLGALKIVKMPLCRRSLENEKLPTSYNNPITAPKDIVGIDQSSGSSKETSKKVPCESLKHTVRIEMGQERQAAELNISSNDENKSASFATNSKHQQLSNEASARFSTKLSDDLDLYSKETQSGKVVDIYQTSQRIETLKNTEECNIPILETPVCQEESSIIVNSDNIKISLTNIPSQEDRNVSSSNTAGPDCTLQALSSVTWAQNESESKSSSNQMTGQNRLSLSNSSQRKKPLSSLKAVLSSITAIKSKTLQAKKVGFLGEIPGDRTQSDNDRRKRQRVALFSFSESGVGSKSSNTKYHSSYASYNSIDSISRDNRRQPEDHDFPQDTTSCTITTVLMGLILAALILPATFRHAVRMFGSSVSSPPTLNEIEVAILFENLIKFSTVYKFFLCVVAMSSFRQALGWLVRHWMPAKIMRMFNICCKDQDVIDDESDV</sequence>
<evidence type="ECO:0000256" key="2">
    <source>
        <dbReference type="SAM" id="Phobius"/>
    </source>
</evidence>
<dbReference type="EMBL" id="JAWDGP010003139">
    <property type="protein sequence ID" value="KAK3777010.1"/>
    <property type="molecule type" value="Genomic_DNA"/>
</dbReference>
<feature type="region of interest" description="Disordered" evidence="1">
    <location>
        <begin position="473"/>
        <end position="494"/>
    </location>
</feature>